<gene>
    <name evidence="1" type="ORF">SALWKB29_0250</name>
</gene>
<reference evidence="1 2" key="1">
    <citation type="submission" date="2014-03" db="EMBL/GenBank/DDBJ databases">
        <title>The genomes of two eusocial bee gut symbionts.</title>
        <authorList>
            <person name="Kwong W.K."/>
            <person name="Engel P."/>
            <person name="Koch H."/>
            <person name="Moran N.A."/>
        </authorList>
    </citation>
    <scope>NUCLEOTIDE SEQUENCE [LARGE SCALE GENOMIC DNA]</scope>
    <source>
        <strain evidence="2">wkB29</strain>
    </source>
</reference>
<proteinExistence type="predicted"/>
<evidence type="ECO:0000313" key="1">
    <source>
        <dbReference type="EMBL" id="KDN15831.1"/>
    </source>
</evidence>
<evidence type="ECO:0000313" key="2">
    <source>
        <dbReference type="Proteomes" id="UP000027170"/>
    </source>
</evidence>
<sequence length="49" mass="5781">MLMLPLARFEYQYKPVTGSAEVRLAEYLRMDNWLAEAEIYSDYVDSCDL</sequence>
<name>A0A836MRH9_9NEIS</name>
<accession>A0A836MRH9</accession>
<dbReference type="Proteomes" id="UP000027170">
    <property type="component" value="Unassembled WGS sequence"/>
</dbReference>
<organism evidence="1 2">
    <name type="scientific">Snodgrassella communis</name>
    <dbReference type="NCBI Taxonomy" id="2946699"/>
    <lineage>
        <taxon>Bacteria</taxon>
        <taxon>Pseudomonadati</taxon>
        <taxon>Pseudomonadota</taxon>
        <taxon>Betaproteobacteria</taxon>
        <taxon>Neisseriales</taxon>
        <taxon>Neisseriaceae</taxon>
        <taxon>Snodgrassella</taxon>
    </lineage>
</organism>
<dbReference type="AlphaFoldDB" id="A0A836MRH9"/>
<comment type="caution">
    <text evidence="1">The sequence shown here is derived from an EMBL/GenBank/DDBJ whole genome shotgun (WGS) entry which is preliminary data.</text>
</comment>
<protein>
    <submittedName>
        <fullName evidence="1">Uncharacterized protein</fullName>
    </submittedName>
</protein>
<dbReference type="OrthoDB" id="9777553at2"/>
<keyword evidence="2" id="KW-1185">Reference proteome</keyword>
<dbReference type="RefSeq" id="WP_143557628.1">
    <property type="nucleotide sequence ID" value="NZ_MDVE01000057.1"/>
</dbReference>
<dbReference type="EMBL" id="JFZV01000001">
    <property type="protein sequence ID" value="KDN15831.1"/>
    <property type="molecule type" value="Genomic_DNA"/>
</dbReference>